<protein>
    <recommendedName>
        <fullName evidence="3">DUF5872 domain-containing protein</fullName>
    </recommendedName>
</protein>
<gene>
    <name evidence="2" type="ORF">UFOVP257_352</name>
</gene>
<name>A0A6J5LL39_9CAUD</name>
<dbReference type="EMBL" id="LR796274">
    <property type="protein sequence ID" value="CAB4133630.1"/>
    <property type="molecule type" value="Genomic_DNA"/>
</dbReference>
<sequence>MKISEIITEACWKGYHKEGNKKMFGKTYPNCVKNESEEIEETTSGDHSLHDWFSKSKSSDGKAGWVQIGGRYAGKPCAKQPGQKTKPKCGSSKMRRSMSDKEENSAARRKRQQDPNPNRSGSAKMVNTKPKK</sequence>
<proteinExistence type="predicted"/>
<evidence type="ECO:0000256" key="1">
    <source>
        <dbReference type="SAM" id="MobiDB-lite"/>
    </source>
</evidence>
<accession>A0A6J5LL39</accession>
<evidence type="ECO:0008006" key="3">
    <source>
        <dbReference type="Google" id="ProtNLM"/>
    </source>
</evidence>
<evidence type="ECO:0000313" key="2">
    <source>
        <dbReference type="EMBL" id="CAB4133630.1"/>
    </source>
</evidence>
<organism evidence="2">
    <name type="scientific">uncultured Caudovirales phage</name>
    <dbReference type="NCBI Taxonomy" id="2100421"/>
    <lineage>
        <taxon>Viruses</taxon>
        <taxon>Duplodnaviria</taxon>
        <taxon>Heunggongvirae</taxon>
        <taxon>Uroviricota</taxon>
        <taxon>Caudoviricetes</taxon>
        <taxon>Peduoviridae</taxon>
        <taxon>Maltschvirus</taxon>
        <taxon>Maltschvirus maltsch</taxon>
    </lineage>
</organism>
<feature type="region of interest" description="Disordered" evidence="1">
    <location>
        <begin position="36"/>
        <end position="132"/>
    </location>
</feature>
<reference evidence="2" key="1">
    <citation type="submission" date="2020-04" db="EMBL/GenBank/DDBJ databases">
        <authorList>
            <person name="Chiriac C."/>
            <person name="Salcher M."/>
            <person name="Ghai R."/>
            <person name="Kavagutti S V."/>
        </authorList>
    </citation>
    <scope>NUCLEOTIDE SEQUENCE</scope>
</reference>
<feature type="compositionally biased region" description="Basic and acidic residues" evidence="1">
    <location>
        <begin position="47"/>
        <end position="60"/>
    </location>
</feature>
<feature type="compositionally biased region" description="Basic and acidic residues" evidence="1">
    <location>
        <begin position="97"/>
        <end position="106"/>
    </location>
</feature>